<proteinExistence type="inferred from homology"/>
<dbReference type="AlphaFoldDB" id="A0AAV5QTD0"/>
<comment type="caution">
    <text evidence="11">The sequence shown here is derived from an EMBL/GenBank/DDBJ whole genome shotgun (WGS) entry which is preliminary data.</text>
</comment>
<dbReference type="EMBL" id="BTFZ01000012">
    <property type="protein sequence ID" value="GMM37860.1"/>
    <property type="molecule type" value="Genomic_DNA"/>
</dbReference>
<evidence type="ECO:0000256" key="9">
    <source>
        <dbReference type="ARBA" id="ARBA00023180"/>
    </source>
</evidence>
<comment type="similarity">
    <text evidence="2">Belongs to the MNN1/MNT family.</text>
</comment>
<evidence type="ECO:0000313" key="12">
    <source>
        <dbReference type="Proteomes" id="UP001360560"/>
    </source>
</evidence>
<dbReference type="InterPro" id="IPR029044">
    <property type="entry name" value="Nucleotide-diphossugar_trans"/>
</dbReference>
<keyword evidence="3" id="KW-0328">Glycosyltransferase</keyword>
<comment type="subcellular location">
    <subcellularLocation>
        <location evidence="1">Membrane</location>
        <topology evidence="1">Single-pass type II membrane protein</topology>
    </subcellularLocation>
</comment>
<dbReference type="PANTHER" id="PTHR31392:SF1">
    <property type="entry name" value="ALPHA-1,3-MANNOSYLTRANSFERASE MNN1-RELATED"/>
    <property type="match status" value="1"/>
</dbReference>
<evidence type="ECO:0000256" key="8">
    <source>
        <dbReference type="ARBA" id="ARBA00023136"/>
    </source>
</evidence>
<dbReference type="SUPFAM" id="SSF53448">
    <property type="entry name" value="Nucleotide-diphospho-sugar transferases"/>
    <property type="match status" value="1"/>
</dbReference>
<protein>
    <submittedName>
        <fullName evidence="11">Alpha-1,3-mannosyltransferase</fullName>
    </submittedName>
</protein>
<keyword evidence="8" id="KW-0472">Membrane</keyword>
<evidence type="ECO:0000256" key="10">
    <source>
        <dbReference type="SAM" id="MobiDB-lite"/>
    </source>
</evidence>
<evidence type="ECO:0000256" key="4">
    <source>
        <dbReference type="ARBA" id="ARBA00022679"/>
    </source>
</evidence>
<evidence type="ECO:0000256" key="5">
    <source>
        <dbReference type="ARBA" id="ARBA00022692"/>
    </source>
</evidence>
<name>A0AAV5QTD0_9ASCO</name>
<feature type="compositionally biased region" description="Basic and acidic residues" evidence="10">
    <location>
        <begin position="155"/>
        <end position="165"/>
    </location>
</feature>
<evidence type="ECO:0000256" key="6">
    <source>
        <dbReference type="ARBA" id="ARBA00022968"/>
    </source>
</evidence>
<feature type="region of interest" description="Disordered" evidence="10">
    <location>
        <begin position="155"/>
        <end position="175"/>
    </location>
</feature>
<keyword evidence="9" id="KW-0325">Glycoprotein</keyword>
<keyword evidence="4" id="KW-0808">Transferase</keyword>
<keyword evidence="12" id="KW-1185">Reference proteome</keyword>
<evidence type="ECO:0000256" key="2">
    <source>
        <dbReference type="ARBA" id="ARBA00009105"/>
    </source>
</evidence>
<dbReference type="GO" id="GO:0000033">
    <property type="term" value="F:alpha-1,3-mannosyltransferase activity"/>
    <property type="evidence" value="ECO:0007669"/>
    <property type="project" value="TreeGrafter"/>
</dbReference>
<dbReference type="GO" id="GO:0006493">
    <property type="term" value="P:protein O-linked glycosylation"/>
    <property type="evidence" value="ECO:0007669"/>
    <property type="project" value="TreeGrafter"/>
</dbReference>
<dbReference type="GO" id="GO:0016020">
    <property type="term" value="C:membrane"/>
    <property type="evidence" value="ECO:0007669"/>
    <property type="project" value="UniProtKB-SubCell"/>
</dbReference>
<keyword evidence="6" id="KW-0735">Signal-anchor</keyword>
<dbReference type="Proteomes" id="UP001360560">
    <property type="component" value="Unassembled WGS sequence"/>
</dbReference>
<sequence>MASVSRFFLRRSFPLLVIVLLLAIQLIYTSYSSSYSQRLRTLTNDYLKVSSEEPHHDSNATYDDDISESPEKNVAIFDKLNHKNLASMVDAHGSSVISRPLKDKCNLYFEQLYEEDSDWKIGNEWMENFNKELFESKDRWIESQLRKLEATRRDKFEHENGHDSETPESWTTESDENHLELKYYAELEKGSTTQYTMINEIHRLAVYQACFGNDDNSSSYQAFLDDNANGIENRNYRNIETKMYGWISRKLPIFVHWTGEQTLGPPTTMESNHQGTMNNLDESMFDNKLKLSSNIDVGYNESFFNHLRSGFSGRGIVMSSADKFFDDTFALIRALRAVGNTMPIQIVHKGDLSPANQLELVKVARENSIEYPTADYSKLESLARNNHDNFRFSKNFPKQDLWFVNVDRCIADDYKEYFSSYTNKLLAYIFNSFEEMLLVDSDIVPYVNPSYFFETSQYVSSHSLFYKDRSHDEEISETDVDFFKAMLPTELENWMFGINASTDKTLKNRYMGSRYKHYMESGVVAINRLEYWAGIPISVQLSFWKPVMERVWGDKELFWLSQSIAGNENYEFNKYHVAAVGPLTKAENRKDLKAKELCATHPGHISSDDDSLVWINSGVTTCKRTDAYERDFESQREKNGFQTKEEVQKFYQGTLKITDAIIPPAAPEIHNELGEPSKGWLPSDMCWGYFWCAYSSIGGSSLPEHQGLVFKFDENSVLWHDYISKIYMGITSD</sequence>
<dbReference type="GeneID" id="90075835"/>
<evidence type="ECO:0000313" key="11">
    <source>
        <dbReference type="EMBL" id="GMM37860.1"/>
    </source>
</evidence>
<organism evidence="11 12">
    <name type="scientific">Saccharomycopsis crataegensis</name>
    <dbReference type="NCBI Taxonomy" id="43959"/>
    <lineage>
        <taxon>Eukaryota</taxon>
        <taxon>Fungi</taxon>
        <taxon>Dikarya</taxon>
        <taxon>Ascomycota</taxon>
        <taxon>Saccharomycotina</taxon>
        <taxon>Saccharomycetes</taxon>
        <taxon>Saccharomycopsidaceae</taxon>
        <taxon>Saccharomycopsis</taxon>
    </lineage>
</organism>
<dbReference type="InterPro" id="IPR022751">
    <property type="entry name" value="Alpha_mannosyltransferase"/>
</dbReference>
<accession>A0AAV5QTD0</accession>
<keyword evidence="7" id="KW-1133">Transmembrane helix</keyword>
<reference evidence="11 12" key="1">
    <citation type="journal article" date="2023" name="Elife">
        <title>Identification of key yeast species and microbe-microbe interactions impacting larval growth of Drosophila in the wild.</title>
        <authorList>
            <person name="Mure A."/>
            <person name="Sugiura Y."/>
            <person name="Maeda R."/>
            <person name="Honda K."/>
            <person name="Sakurai N."/>
            <person name="Takahashi Y."/>
            <person name="Watada M."/>
            <person name="Katoh T."/>
            <person name="Gotoh A."/>
            <person name="Gotoh Y."/>
            <person name="Taniguchi I."/>
            <person name="Nakamura K."/>
            <person name="Hayashi T."/>
            <person name="Katayama T."/>
            <person name="Uemura T."/>
            <person name="Hattori Y."/>
        </authorList>
    </citation>
    <scope>NUCLEOTIDE SEQUENCE [LARGE SCALE GENOMIC DNA]</scope>
    <source>
        <strain evidence="11 12">SC-9</strain>
    </source>
</reference>
<gene>
    <name evidence="11" type="ORF">DASC09_051850</name>
</gene>
<evidence type="ECO:0000256" key="3">
    <source>
        <dbReference type="ARBA" id="ARBA00022676"/>
    </source>
</evidence>
<evidence type="ECO:0000256" key="7">
    <source>
        <dbReference type="ARBA" id="ARBA00022989"/>
    </source>
</evidence>
<dbReference type="GO" id="GO:0005794">
    <property type="term" value="C:Golgi apparatus"/>
    <property type="evidence" value="ECO:0007669"/>
    <property type="project" value="TreeGrafter"/>
</dbReference>
<dbReference type="PANTHER" id="PTHR31392">
    <property type="entry name" value="ALPHA-1,3-MANNOSYLTRANSFERASE MNN1-RELATED"/>
    <property type="match status" value="1"/>
</dbReference>
<keyword evidence="5" id="KW-0812">Transmembrane</keyword>
<dbReference type="Pfam" id="PF11051">
    <property type="entry name" value="Mannosyl_trans3"/>
    <property type="match status" value="1"/>
</dbReference>
<dbReference type="RefSeq" id="XP_064854856.1">
    <property type="nucleotide sequence ID" value="XM_064998784.1"/>
</dbReference>
<evidence type="ECO:0000256" key="1">
    <source>
        <dbReference type="ARBA" id="ARBA00004606"/>
    </source>
</evidence>